<dbReference type="PROSITE" id="PS50271">
    <property type="entry name" value="ZF_UBP"/>
    <property type="match status" value="1"/>
</dbReference>
<evidence type="ECO:0000256" key="1">
    <source>
        <dbReference type="PROSITE-ProRule" id="PRU00502"/>
    </source>
</evidence>
<dbReference type="PANTHER" id="PTHR47665:SF1">
    <property type="entry name" value="HISTONE DEACETYLASE-LIKE PROTEIN"/>
    <property type="match status" value="1"/>
</dbReference>
<name>A0ABY7DTU3_MYAAR</name>
<gene>
    <name evidence="3" type="ORF">MAR_007705</name>
</gene>
<accession>A0ABY7DTU3</accession>
<dbReference type="SMART" id="SM00290">
    <property type="entry name" value="ZnF_UBP"/>
    <property type="match status" value="1"/>
</dbReference>
<dbReference type="Pfam" id="PF02148">
    <property type="entry name" value="zf-UBP"/>
    <property type="match status" value="1"/>
</dbReference>
<reference evidence="3" key="1">
    <citation type="submission" date="2022-11" db="EMBL/GenBank/DDBJ databases">
        <title>Centuries of genome instability and evolution in soft-shell clam transmissible cancer (bioRxiv).</title>
        <authorList>
            <person name="Hart S.F.M."/>
            <person name="Yonemitsu M.A."/>
            <person name="Giersch R.M."/>
            <person name="Beal B.F."/>
            <person name="Arriagada G."/>
            <person name="Davis B.W."/>
            <person name="Ostrander E.A."/>
            <person name="Goff S.P."/>
            <person name="Metzger M.J."/>
        </authorList>
    </citation>
    <scope>NUCLEOTIDE SEQUENCE</scope>
    <source>
        <strain evidence="3">MELC-2E11</strain>
        <tissue evidence="3">Siphon/mantle</tissue>
    </source>
</reference>
<keyword evidence="1" id="KW-0863">Zinc-finger</keyword>
<dbReference type="EMBL" id="CP111015">
    <property type="protein sequence ID" value="WAR01147.1"/>
    <property type="molecule type" value="Genomic_DNA"/>
</dbReference>
<proteinExistence type="predicted"/>
<evidence type="ECO:0000259" key="2">
    <source>
        <dbReference type="PROSITE" id="PS50271"/>
    </source>
</evidence>
<dbReference type="Proteomes" id="UP001164746">
    <property type="component" value="Chromosome 4"/>
</dbReference>
<evidence type="ECO:0000313" key="3">
    <source>
        <dbReference type="EMBL" id="WAR01147.1"/>
    </source>
</evidence>
<dbReference type="PANTHER" id="PTHR47665">
    <property type="entry name" value="HISTONE DEACETYLASE-LIKE PROTEIN"/>
    <property type="match status" value="1"/>
</dbReference>
<dbReference type="InterPro" id="IPR001607">
    <property type="entry name" value="Znf_UBP"/>
</dbReference>
<evidence type="ECO:0000313" key="4">
    <source>
        <dbReference type="Proteomes" id="UP001164746"/>
    </source>
</evidence>
<sequence length="140" mass="15304">MAEQGSSNGAEGGKVSSNTDLLKQYEKQGVEAMYAVEPLSWCDHLQQVAPLPEAGLNVEDPCTDCEAKGENWVCLVCYKVYCSRYVASHMVTHGEAAGHPVVLSYADLSVWCYKCDNYVANEVLKPIIASAHKSKFGKEL</sequence>
<dbReference type="InterPro" id="IPR013083">
    <property type="entry name" value="Znf_RING/FYVE/PHD"/>
</dbReference>
<dbReference type="SUPFAM" id="SSF57850">
    <property type="entry name" value="RING/U-box"/>
    <property type="match status" value="1"/>
</dbReference>
<dbReference type="Gene3D" id="3.30.40.10">
    <property type="entry name" value="Zinc/RING finger domain, C3HC4 (zinc finger)"/>
    <property type="match status" value="1"/>
</dbReference>
<keyword evidence="1" id="KW-0479">Metal-binding</keyword>
<organism evidence="3 4">
    <name type="scientific">Mya arenaria</name>
    <name type="common">Soft-shell clam</name>
    <dbReference type="NCBI Taxonomy" id="6604"/>
    <lineage>
        <taxon>Eukaryota</taxon>
        <taxon>Metazoa</taxon>
        <taxon>Spiralia</taxon>
        <taxon>Lophotrochozoa</taxon>
        <taxon>Mollusca</taxon>
        <taxon>Bivalvia</taxon>
        <taxon>Autobranchia</taxon>
        <taxon>Heteroconchia</taxon>
        <taxon>Euheterodonta</taxon>
        <taxon>Imparidentia</taxon>
        <taxon>Neoheterodontei</taxon>
        <taxon>Myida</taxon>
        <taxon>Myoidea</taxon>
        <taxon>Myidae</taxon>
        <taxon>Mya</taxon>
    </lineage>
</organism>
<keyword evidence="1" id="KW-0862">Zinc</keyword>
<keyword evidence="4" id="KW-1185">Reference proteome</keyword>
<protein>
    <submittedName>
        <fullName evidence="3">HDAC6-like protein</fullName>
    </submittedName>
</protein>
<feature type="domain" description="UBP-type" evidence="2">
    <location>
        <begin position="40"/>
        <end position="138"/>
    </location>
</feature>